<dbReference type="SUPFAM" id="SSF49373">
    <property type="entry name" value="Invasin/intimin cell-adhesion fragments"/>
    <property type="match status" value="1"/>
</dbReference>
<dbReference type="InterPro" id="IPR017853">
    <property type="entry name" value="GH"/>
</dbReference>
<dbReference type="EMBL" id="JAAAMU010000004">
    <property type="protein sequence ID" value="NBC69397.1"/>
    <property type="molecule type" value="Genomic_DNA"/>
</dbReference>
<dbReference type="SUPFAM" id="SSF51445">
    <property type="entry name" value="(Trans)glycosidases"/>
    <property type="match status" value="1"/>
</dbReference>
<dbReference type="Gene3D" id="2.60.40.10">
    <property type="entry name" value="Immunoglobulins"/>
    <property type="match status" value="1"/>
</dbReference>
<evidence type="ECO:0000313" key="3">
    <source>
        <dbReference type="Proteomes" id="UP000558113"/>
    </source>
</evidence>
<feature type="chain" id="PRO_5031446232" evidence="1">
    <location>
        <begin position="28"/>
        <end position="1084"/>
    </location>
</feature>
<reference evidence="2 3" key="1">
    <citation type="submission" date="2020-01" db="EMBL/GenBank/DDBJ databases">
        <title>Paenibacillus soybeanensis sp. nov. isolated from the nodules of soybean (Glycine max(L.) Merr).</title>
        <authorList>
            <person name="Wang H."/>
        </authorList>
    </citation>
    <scope>NUCLEOTIDE SEQUENCE [LARGE SCALE GENOMIC DNA]</scope>
    <source>
        <strain evidence="2 3">DSM 23054</strain>
    </source>
</reference>
<organism evidence="2 3">
    <name type="scientific">Paenibacillus sacheonensis</name>
    <dbReference type="NCBI Taxonomy" id="742054"/>
    <lineage>
        <taxon>Bacteria</taxon>
        <taxon>Bacillati</taxon>
        <taxon>Bacillota</taxon>
        <taxon>Bacilli</taxon>
        <taxon>Bacillales</taxon>
        <taxon>Paenibacillaceae</taxon>
        <taxon>Paenibacillus</taxon>
    </lineage>
</organism>
<feature type="signal peptide" evidence="1">
    <location>
        <begin position="1"/>
        <end position="27"/>
    </location>
</feature>
<keyword evidence="1" id="KW-0732">Signal</keyword>
<name>A0A7X4YN18_9BACL</name>
<dbReference type="OrthoDB" id="177731at2"/>
<dbReference type="Gene3D" id="3.20.20.80">
    <property type="entry name" value="Glycosidases"/>
    <property type="match status" value="1"/>
</dbReference>
<dbReference type="InterPro" id="IPR008964">
    <property type="entry name" value="Invasin/intimin_cell_adhesion"/>
</dbReference>
<protein>
    <submittedName>
        <fullName evidence="2">Uncharacterized protein</fullName>
    </submittedName>
</protein>
<evidence type="ECO:0000256" key="1">
    <source>
        <dbReference type="SAM" id="SignalP"/>
    </source>
</evidence>
<dbReference type="InterPro" id="IPR013783">
    <property type="entry name" value="Ig-like_fold"/>
</dbReference>
<dbReference type="Proteomes" id="UP000558113">
    <property type="component" value="Unassembled WGS sequence"/>
</dbReference>
<dbReference type="AlphaFoldDB" id="A0A7X4YN18"/>
<proteinExistence type="predicted"/>
<accession>A0A7X4YN18</accession>
<dbReference type="RefSeq" id="WP_161697158.1">
    <property type="nucleotide sequence ID" value="NZ_JAAAMU010000004.1"/>
</dbReference>
<comment type="caution">
    <text evidence="2">The sequence shown here is derived from an EMBL/GenBank/DDBJ whole genome shotgun (WGS) entry which is preliminary data.</text>
</comment>
<sequence>MLRKRSLMSALLSASLLLIVIDSPALAESSAAQGSNAQVPVKIKLTTDMLINETGLGDAGLLVDEQDEAGSTPVNAEYTNWLVNNNQSYLYPAGAVIDLGRRYKITGVYLYDPAGSSGDFKVSYGPPFQWIELFTDPLKGDNVWNKHDADVETRFLQLSKVSSDVAMSEIVVYGYPLEDMPAASLKPAPTSFAIPVNEAIGTNAFIDSPIEQMKATGVIREYHNWSFVEEQEGQNKFSPSANNYWDFDEYYKQLKDAGIIASPAIQGNAPYVNGSWNGQPIKQGADPLDPQSYYMHASHLYQYAARYGSSPVPLDTIKVAPGQEKKTGLGYLSYYEDWNEPDASWQGDGSVYFSPYEFAAMVSADYDGHQSALGEAYGVKNADPNAKLVMGGLADPGSVGNVSANSYIRAMKFWSDYHRTDGVFPADVLNIHHYWDTGWAGSPQSPEEGHMKEWLEQFVQFRDRYLPGKELWLTEFGYDTSKGMDPLGYWGSRTSTQSEQMQADWIIRGFLASLSAGIDRTTQYMIRDANDDPNNNIQYSSSGFTSTRNTGEVPKISYYYMYAFKDALKGMVFDKAVQAIDPNVWIYTFKSLAGSKNAYVVWSPTRNGSKVNGYKLQLDGKPSRVTSIELTDKDTDGVAKELSVQNGAVKVNVSETPLIVLTDQKAAGLSDISGSGPIAIPAKGSAETPLSATVTDQNAAPLGTESVHWSVTDSSGRKANGLSIDKKGVLAVKSSAQAGSYTITASASAKPAIEKSTTITLYKASAAGIEISGIDAAAIPAKGSSTAAYAGKVTDQHQAAMAGEIDWKVLDAAGHAVHDVTVDKRGVLTVNNTAAPGSYTIQASLHSNASVKAAKTVTLAPAAKVDIVSAFADGALYSQITIPPSGKITITSPYAAKSNSQADGKGVSIGNDSYAYSVVKSDTGAPVDTMSVDKSGYLTVNSRTAPGMYKLTAVSKTNPAVSGTYELNLFKLAGASISSGPDTIAIPEHDYALVKYGESTQGVALGIPAYDNMFNGNSWNYLYKWEIFDAQGKPAQDLTFNAKPDPNNTLNVSSKAKPGVYTIRITSTIDSSITAKKTITLTGK</sequence>
<evidence type="ECO:0000313" key="2">
    <source>
        <dbReference type="EMBL" id="NBC69397.1"/>
    </source>
</evidence>
<keyword evidence="3" id="KW-1185">Reference proteome</keyword>
<gene>
    <name evidence="2" type="ORF">GT003_10375</name>
</gene>